<evidence type="ECO:0000313" key="6">
    <source>
        <dbReference type="EMBL" id="KAF7367344.1"/>
    </source>
</evidence>
<keyword evidence="3" id="KW-0539">Nucleus</keyword>
<organism evidence="6 7">
    <name type="scientific">Mycena sanguinolenta</name>
    <dbReference type="NCBI Taxonomy" id="230812"/>
    <lineage>
        <taxon>Eukaryota</taxon>
        <taxon>Fungi</taxon>
        <taxon>Dikarya</taxon>
        <taxon>Basidiomycota</taxon>
        <taxon>Agaricomycotina</taxon>
        <taxon>Agaricomycetes</taxon>
        <taxon>Agaricomycetidae</taxon>
        <taxon>Agaricales</taxon>
        <taxon>Marasmiineae</taxon>
        <taxon>Mycenaceae</taxon>
        <taxon>Mycena</taxon>
    </lineage>
</organism>
<proteinExistence type="predicted"/>
<feature type="DNA-binding region" description="HMG box" evidence="3">
    <location>
        <begin position="70"/>
        <end position="139"/>
    </location>
</feature>
<feature type="region of interest" description="Disordered" evidence="4">
    <location>
        <begin position="139"/>
        <end position="177"/>
    </location>
</feature>
<dbReference type="GO" id="GO:0005634">
    <property type="term" value="C:nucleus"/>
    <property type="evidence" value="ECO:0007669"/>
    <property type="project" value="UniProtKB-UniRule"/>
</dbReference>
<dbReference type="SUPFAM" id="SSF47095">
    <property type="entry name" value="HMG-box"/>
    <property type="match status" value="1"/>
</dbReference>
<feature type="domain" description="HMG box" evidence="5">
    <location>
        <begin position="70"/>
        <end position="139"/>
    </location>
</feature>
<name>A0A8H7D9K9_9AGAR</name>
<dbReference type="InterPro" id="IPR036910">
    <property type="entry name" value="HMG_box_dom_sf"/>
</dbReference>
<feature type="region of interest" description="Disordered" evidence="4">
    <location>
        <begin position="195"/>
        <end position="238"/>
    </location>
</feature>
<dbReference type="AlphaFoldDB" id="A0A8H7D9K9"/>
<dbReference type="GO" id="GO:0030154">
    <property type="term" value="P:cell differentiation"/>
    <property type="evidence" value="ECO:0007669"/>
    <property type="project" value="TreeGrafter"/>
</dbReference>
<accession>A0A8H7D9K9</accession>
<dbReference type="Pfam" id="PF00505">
    <property type="entry name" value="HMG_box"/>
    <property type="match status" value="1"/>
</dbReference>
<evidence type="ECO:0000256" key="4">
    <source>
        <dbReference type="SAM" id="MobiDB-lite"/>
    </source>
</evidence>
<comment type="caution">
    <text evidence="6">The sequence shown here is derived from an EMBL/GenBank/DDBJ whole genome shotgun (WGS) entry which is preliminary data.</text>
</comment>
<dbReference type="Proteomes" id="UP000623467">
    <property type="component" value="Unassembled WGS sequence"/>
</dbReference>
<dbReference type="Gene3D" id="1.10.30.10">
    <property type="entry name" value="High mobility group box domain"/>
    <property type="match status" value="1"/>
</dbReference>
<protein>
    <submittedName>
        <fullName evidence="6">Transcription factor</fullName>
    </submittedName>
</protein>
<dbReference type="EMBL" id="JACAZH010000005">
    <property type="protein sequence ID" value="KAF7367344.1"/>
    <property type="molecule type" value="Genomic_DNA"/>
</dbReference>
<evidence type="ECO:0000256" key="3">
    <source>
        <dbReference type="PROSITE-ProRule" id="PRU00267"/>
    </source>
</evidence>
<dbReference type="SMART" id="SM00398">
    <property type="entry name" value="HMG"/>
    <property type="match status" value="1"/>
</dbReference>
<dbReference type="GO" id="GO:0001228">
    <property type="term" value="F:DNA-binding transcription activator activity, RNA polymerase II-specific"/>
    <property type="evidence" value="ECO:0007669"/>
    <property type="project" value="TreeGrafter"/>
</dbReference>
<dbReference type="PROSITE" id="PS50118">
    <property type="entry name" value="HMG_BOX_2"/>
    <property type="match status" value="1"/>
</dbReference>
<sequence length="367" mass="41113">MPVHRTVPPRRSRKPSVRQPAIRDDGSDGDLQLLYPDSGVEGDPPSNTADASPAPTAHRAHSRRRSAHHIPRPPNCFLCFRTYFCQLNNERADGVRDHSVLSRQAGKAWRALSPAEKKKFEVIAREKKILHAQMYPNYTYSPAARTGSKGCPKKRQADDDCDYEDDPPQPKRRKSRARAQYLGLRIAVSEHEDDVSFVRSEDPLSSTATPRSSAPSPELSFTQPLELSPNSSSSKSADPVLCTPALTFSEPVYDDEFVPTSDIPFLDLNAEKIEETKIERLQRTPSLHDIATGSQFFKSDIPSQTRDTCTWHPTYSSDGYILSTPFSPKPSPPTDEYVVPINYDAIQFTNPFSLGSFELEMSSFDHF</sequence>
<evidence type="ECO:0000259" key="5">
    <source>
        <dbReference type="PROSITE" id="PS50118"/>
    </source>
</evidence>
<dbReference type="InterPro" id="IPR009071">
    <property type="entry name" value="HMG_box_dom"/>
</dbReference>
<keyword evidence="1 3" id="KW-0238">DNA-binding</keyword>
<feature type="compositionally biased region" description="Basic residues" evidence="4">
    <location>
        <begin position="7"/>
        <end position="16"/>
    </location>
</feature>
<dbReference type="CDD" id="cd01389">
    <property type="entry name" value="HMG-box_ROX1-like"/>
    <property type="match status" value="1"/>
</dbReference>
<evidence type="ECO:0000256" key="1">
    <source>
        <dbReference type="ARBA" id="ARBA00023125"/>
    </source>
</evidence>
<feature type="compositionally biased region" description="Low complexity" evidence="4">
    <location>
        <begin position="203"/>
        <end position="217"/>
    </location>
</feature>
<dbReference type="InterPro" id="IPR050140">
    <property type="entry name" value="SRY-related_HMG-box_TF-like"/>
</dbReference>
<dbReference type="GO" id="GO:0000978">
    <property type="term" value="F:RNA polymerase II cis-regulatory region sequence-specific DNA binding"/>
    <property type="evidence" value="ECO:0007669"/>
    <property type="project" value="TreeGrafter"/>
</dbReference>
<keyword evidence="7" id="KW-1185">Reference proteome</keyword>
<dbReference type="PANTHER" id="PTHR10270:SF161">
    <property type="entry name" value="SEX-DETERMINING REGION Y PROTEIN"/>
    <property type="match status" value="1"/>
</dbReference>
<feature type="region of interest" description="Disordered" evidence="4">
    <location>
        <begin position="1"/>
        <end position="68"/>
    </location>
</feature>
<gene>
    <name evidence="6" type="ORF">MSAN_00796800</name>
</gene>
<feature type="compositionally biased region" description="Basic residues" evidence="4">
    <location>
        <begin position="58"/>
        <end position="68"/>
    </location>
</feature>
<keyword evidence="2" id="KW-0804">Transcription</keyword>
<evidence type="ECO:0000256" key="2">
    <source>
        <dbReference type="ARBA" id="ARBA00023163"/>
    </source>
</evidence>
<reference evidence="6" key="1">
    <citation type="submission" date="2020-05" db="EMBL/GenBank/DDBJ databases">
        <title>Mycena genomes resolve the evolution of fungal bioluminescence.</title>
        <authorList>
            <person name="Tsai I.J."/>
        </authorList>
    </citation>
    <scope>NUCLEOTIDE SEQUENCE</scope>
    <source>
        <strain evidence="6">160909Yilan</strain>
    </source>
</reference>
<dbReference type="PANTHER" id="PTHR10270">
    <property type="entry name" value="SOX TRANSCRIPTION FACTOR"/>
    <property type="match status" value="1"/>
</dbReference>
<dbReference type="OrthoDB" id="6247875at2759"/>
<evidence type="ECO:0000313" key="7">
    <source>
        <dbReference type="Proteomes" id="UP000623467"/>
    </source>
</evidence>